<protein>
    <submittedName>
        <fullName evidence="1">Uncharacterized protein</fullName>
    </submittedName>
</protein>
<sequence>MSDDARIRHLTAAAARQAGASFALVHMDAPTGIRLFDLTEAGPLLGLGLAAA</sequence>
<dbReference type="EMBL" id="JBBKAM010000004">
    <property type="protein sequence ID" value="MEJ8646113.1"/>
    <property type="molecule type" value="Genomic_DNA"/>
</dbReference>
<evidence type="ECO:0000313" key="1">
    <source>
        <dbReference type="EMBL" id="MEJ8646113.1"/>
    </source>
</evidence>
<accession>A0ABU8UDY9</accession>
<organism evidence="1 2">
    <name type="scientific">Streptomyces caledonius</name>
    <dbReference type="NCBI Taxonomy" id="3134107"/>
    <lineage>
        <taxon>Bacteria</taxon>
        <taxon>Bacillati</taxon>
        <taxon>Actinomycetota</taxon>
        <taxon>Actinomycetes</taxon>
        <taxon>Kitasatosporales</taxon>
        <taxon>Streptomycetaceae</taxon>
        <taxon>Streptomyces</taxon>
    </lineage>
</organism>
<proteinExistence type="predicted"/>
<keyword evidence="2" id="KW-1185">Reference proteome</keyword>
<dbReference type="Proteomes" id="UP001382904">
    <property type="component" value="Unassembled WGS sequence"/>
</dbReference>
<name>A0ABU8UDY9_9ACTN</name>
<reference evidence="1 2" key="1">
    <citation type="submission" date="2024-03" db="EMBL/GenBank/DDBJ databases">
        <title>Novel Streptomyces species of biotechnological and ecological value are a feature of Machair soil.</title>
        <authorList>
            <person name="Prole J.R."/>
            <person name="Goodfellow M."/>
            <person name="Allenby N."/>
            <person name="Ward A.C."/>
        </authorList>
    </citation>
    <scope>NUCLEOTIDE SEQUENCE [LARGE SCALE GENOMIC DNA]</scope>
    <source>
        <strain evidence="1 2">MS1.HAVA.3</strain>
    </source>
</reference>
<evidence type="ECO:0000313" key="2">
    <source>
        <dbReference type="Proteomes" id="UP001382904"/>
    </source>
</evidence>
<comment type="caution">
    <text evidence="1">The sequence shown here is derived from an EMBL/GenBank/DDBJ whole genome shotgun (WGS) entry which is preliminary data.</text>
</comment>
<gene>
    <name evidence="1" type="ORF">WKI68_42520</name>
</gene>